<evidence type="ECO:0000256" key="3">
    <source>
        <dbReference type="ARBA" id="ARBA00023163"/>
    </source>
</evidence>
<dbReference type="SUPFAM" id="SSF46689">
    <property type="entry name" value="Homeodomain-like"/>
    <property type="match status" value="2"/>
</dbReference>
<evidence type="ECO:0000313" key="6">
    <source>
        <dbReference type="Proteomes" id="UP000244441"/>
    </source>
</evidence>
<name>A0A2S0VM66_9ALTE</name>
<protein>
    <submittedName>
        <fullName evidence="5">AraC family transcriptional regulator</fullName>
    </submittedName>
</protein>
<dbReference type="Gene3D" id="1.10.10.60">
    <property type="entry name" value="Homeodomain-like"/>
    <property type="match status" value="1"/>
</dbReference>
<dbReference type="InterPro" id="IPR009057">
    <property type="entry name" value="Homeodomain-like_sf"/>
</dbReference>
<sequence>MNGITSIQNEFVESVGFSQVLDMYNLLPDVMFWVKDIHHRFIFANKVFLDRNGLDNIEQIVGRVGHDVLPNSYEQLLNYDDDIVLNNKQNVDRIEKEPISQSQWLMMSKRPIYNHKSEVIGTYGIGRQVDEPQPSMSGTHSMKEAVDYIKSNFKQAITIEELADLVHLSASAFQRRFKKVVKKTPWQLLTEVRMTNAKALIESTDLSIAQVAFECGFSDHSYFSKQFKAYSGELPTQYRLHHQKALM</sequence>
<dbReference type="InterPro" id="IPR035965">
    <property type="entry name" value="PAS-like_dom_sf"/>
</dbReference>
<dbReference type="RefSeq" id="WP_108601370.1">
    <property type="nucleotide sequence ID" value="NZ_CP026604.1"/>
</dbReference>
<keyword evidence="2" id="KW-0238">DNA-binding</keyword>
<reference evidence="5 6" key="1">
    <citation type="submission" date="2018-01" db="EMBL/GenBank/DDBJ databases">
        <title>Genome sequence of a Cantenovulum-like bacteria.</title>
        <authorList>
            <person name="Tan W.R."/>
            <person name="Lau N.-S."/>
            <person name="Go F."/>
            <person name="Amirul A.-A.A."/>
        </authorList>
    </citation>
    <scope>NUCLEOTIDE SEQUENCE [LARGE SCALE GENOMIC DNA]</scope>
    <source>
        <strain evidence="5 6">CCB-QB4</strain>
    </source>
</reference>
<evidence type="ECO:0000313" key="5">
    <source>
        <dbReference type="EMBL" id="AWB65293.1"/>
    </source>
</evidence>
<dbReference type="PANTHER" id="PTHR43280">
    <property type="entry name" value="ARAC-FAMILY TRANSCRIPTIONAL REGULATOR"/>
    <property type="match status" value="1"/>
</dbReference>
<dbReference type="Gene3D" id="3.30.450.20">
    <property type="entry name" value="PAS domain"/>
    <property type="match status" value="1"/>
</dbReference>
<keyword evidence="1" id="KW-0805">Transcription regulation</keyword>
<evidence type="ECO:0000256" key="2">
    <source>
        <dbReference type="ARBA" id="ARBA00023125"/>
    </source>
</evidence>
<accession>A0A2S0VM66</accession>
<dbReference type="InterPro" id="IPR013656">
    <property type="entry name" value="PAS_4"/>
</dbReference>
<evidence type="ECO:0000256" key="1">
    <source>
        <dbReference type="ARBA" id="ARBA00023015"/>
    </source>
</evidence>
<dbReference type="GO" id="GO:0043565">
    <property type="term" value="F:sequence-specific DNA binding"/>
    <property type="evidence" value="ECO:0007669"/>
    <property type="project" value="InterPro"/>
</dbReference>
<dbReference type="InterPro" id="IPR018062">
    <property type="entry name" value="HTH_AraC-typ_CS"/>
</dbReference>
<dbReference type="KEGG" id="cate:C2869_02015"/>
<gene>
    <name evidence="5" type="ORF">C2869_02015</name>
</gene>
<dbReference type="Pfam" id="PF12833">
    <property type="entry name" value="HTH_18"/>
    <property type="match status" value="1"/>
</dbReference>
<dbReference type="InterPro" id="IPR020449">
    <property type="entry name" value="Tscrpt_reg_AraC-type_HTH"/>
</dbReference>
<dbReference type="PROSITE" id="PS00041">
    <property type="entry name" value="HTH_ARAC_FAMILY_1"/>
    <property type="match status" value="1"/>
</dbReference>
<dbReference type="InterPro" id="IPR018060">
    <property type="entry name" value="HTH_AraC"/>
</dbReference>
<proteinExistence type="predicted"/>
<keyword evidence="3" id="KW-0804">Transcription</keyword>
<dbReference type="PRINTS" id="PR00032">
    <property type="entry name" value="HTHARAC"/>
</dbReference>
<keyword evidence="6" id="KW-1185">Reference proteome</keyword>
<evidence type="ECO:0000259" key="4">
    <source>
        <dbReference type="PROSITE" id="PS01124"/>
    </source>
</evidence>
<dbReference type="GO" id="GO:0003700">
    <property type="term" value="F:DNA-binding transcription factor activity"/>
    <property type="evidence" value="ECO:0007669"/>
    <property type="project" value="InterPro"/>
</dbReference>
<dbReference type="Proteomes" id="UP000244441">
    <property type="component" value="Chromosome"/>
</dbReference>
<organism evidence="5 6">
    <name type="scientific">Saccharobesus litoralis</name>
    <dbReference type="NCBI Taxonomy" id="2172099"/>
    <lineage>
        <taxon>Bacteria</taxon>
        <taxon>Pseudomonadati</taxon>
        <taxon>Pseudomonadota</taxon>
        <taxon>Gammaproteobacteria</taxon>
        <taxon>Alteromonadales</taxon>
        <taxon>Alteromonadaceae</taxon>
        <taxon>Saccharobesus</taxon>
    </lineage>
</organism>
<dbReference type="EMBL" id="CP026604">
    <property type="protein sequence ID" value="AWB65293.1"/>
    <property type="molecule type" value="Genomic_DNA"/>
</dbReference>
<dbReference type="Pfam" id="PF08448">
    <property type="entry name" value="PAS_4"/>
    <property type="match status" value="1"/>
</dbReference>
<dbReference type="PANTHER" id="PTHR43280:SF28">
    <property type="entry name" value="HTH-TYPE TRANSCRIPTIONAL ACTIVATOR RHAS"/>
    <property type="match status" value="1"/>
</dbReference>
<dbReference type="OrthoDB" id="5622169at2"/>
<dbReference type="SUPFAM" id="SSF55785">
    <property type="entry name" value="PYP-like sensor domain (PAS domain)"/>
    <property type="match status" value="1"/>
</dbReference>
<dbReference type="PROSITE" id="PS01124">
    <property type="entry name" value="HTH_ARAC_FAMILY_2"/>
    <property type="match status" value="1"/>
</dbReference>
<feature type="domain" description="HTH araC/xylS-type" evidence="4">
    <location>
        <begin position="143"/>
        <end position="241"/>
    </location>
</feature>
<dbReference type="SMART" id="SM00342">
    <property type="entry name" value="HTH_ARAC"/>
    <property type="match status" value="1"/>
</dbReference>
<dbReference type="AlphaFoldDB" id="A0A2S0VM66"/>